<evidence type="ECO:0000256" key="2">
    <source>
        <dbReference type="ARBA" id="ARBA00022801"/>
    </source>
</evidence>
<evidence type="ECO:0000256" key="1">
    <source>
        <dbReference type="ARBA" id="ARBA00008645"/>
    </source>
</evidence>
<evidence type="ECO:0000256" key="5">
    <source>
        <dbReference type="ARBA" id="ARBA00043667"/>
    </source>
</evidence>
<evidence type="ECO:0000256" key="6">
    <source>
        <dbReference type="ARBA" id="ARBA00043742"/>
    </source>
</evidence>
<comment type="catalytic activity">
    <reaction evidence="9">
        <text>1,2-didecanoylglycerol + H2O = decanoylglycerol + decanoate + H(+)</text>
        <dbReference type="Rhea" id="RHEA:48596"/>
        <dbReference type="ChEBI" id="CHEBI:11152"/>
        <dbReference type="ChEBI" id="CHEBI:15377"/>
        <dbReference type="ChEBI" id="CHEBI:15378"/>
        <dbReference type="ChEBI" id="CHEBI:27689"/>
        <dbReference type="ChEBI" id="CHEBI:90605"/>
    </reaction>
</comment>
<dbReference type="EC" id="3.1.1.116" evidence="3"/>
<keyword evidence="14" id="KW-1185">Reference proteome</keyword>
<dbReference type="GO" id="GO:0005739">
    <property type="term" value="C:mitochondrion"/>
    <property type="evidence" value="ECO:0007669"/>
    <property type="project" value="TreeGrafter"/>
</dbReference>
<accession>B4JMV8</accession>
<dbReference type="InParanoid" id="B4JMV8"/>
<dbReference type="OrthoDB" id="8119704at2759"/>
<dbReference type="Pfam" id="PF00561">
    <property type="entry name" value="Abhydrolase_1"/>
    <property type="match status" value="1"/>
</dbReference>
<dbReference type="PhylomeDB" id="B4JMV8"/>
<dbReference type="InterPro" id="IPR000073">
    <property type="entry name" value="AB_hydrolase_1"/>
</dbReference>
<dbReference type="PANTHER" id="PTHR46118:SF4">
    <property type="entry name" value="PROTEIN ABHD11"/>
    <property type="match status" value="1"/>
</dbReference>
<gene>
    <name evidence="13" type="primary">Dgri\GH24258</name>
    <name evidence="13" type="ORF">Dgri_GH24258</name>
</gene>
<evidence type="ECO:0000313" key="14">
    <source>
        <dbReference type="Proteomes" id="UP000001070"/>
    </source>
</evidence>
<dbReference type="SMR" id="B4JMV8"/>
<evidence type="ECO:0000313" key="13">
    <source>
        <dbReference type="EMBL" id="EDV92051.1"/>
    </source>
</evidence>
<dbReference type="PANTHER" id="PTHR46118">
    <property type="entry name" value="PROTEIN ABHD11"/>
    <property type="match status" value="1"/>
</dbReference>
<dbReference type="AlphaFoldDB" id="B4JMV8"/>
<evidence type="ECO:0000256" key="8">
    <source>
        <dbReference type="ARBA" id="ARBA00048283"/>
    </source>
</evidence>
<feature type="domain" description="AB hydrolase-1" evidence="12">
    <location>
        <begin position="71"/>
        <end position="310"/>
    </location>
</feature>
<dbReference type="FunCoup" id="B4JMV8">
    <property type="interactions" value="1436"/>
</dbReference>
<dbReference type="HOGENOM" id="CLU_020336_53_0_1"/>
<evidence type="ECO:0000256" key="3">
    <source>
        <dbReference type="ARBA" id="ARBA00026104"/>
    </source>
</evidence>
<sequence>MQLLNGALRCLQAVHAAKLNATKCLVSTHPATQCLGCVALQQRRHYAEHVPAIAMAHEQFDGPTPDATRQPLITMHGLFGSKQNWRSVSKALAKQTNRRVYTVDLRNHGDSPHTTTHNSFGMTADLLAFTQAKSLSKTSLMGHSMGGRAAMHFALSHPEICERLIVVDVSPVAIPRTVNEMSGIFNAMLDISLPANVAQSKGRQIAKEALLKTVDRDTVDFILLNLRKKPDTGEFYWACNVEVLLKSLHGFSDYGSHIASLPPFTGPTTFICGTQSTFMDPNDWPQILKFFPNATQHWLETGHLVHLEEPHKFIQIVAEFLNKP</sequence>
<organism evidence="14">
    <name type="scientific">Drosophila grimshawi</name>
    <name type="common">Hawaiian fruit fly</name>
    <name type="synonym">Idiomyia grimshawi</name>
    <dbReference type="NCBI Taxonomy" id="7222"/>
    <lineage>
        <taxon>Eukaryota</taxon>
        <taxon>Metazoa</taxon>
        <taxon>Ecdysozoa</taxon>
        <taxon>Arthropoda</taxon>
        <taxon>Hexapoda</taxon>
        <taxon>Insecta</taxon>
        <taxon>Pterygota</taxon>
        <taxon>Neoptera</taxon>
        <taxon>Endopterygota</taxon>
        <taxon>Diptera</taxon>
        <taxon>Brachycera</taxon>
        <taxon>Muscomorpha</taxon>
        <taxon>Ephydroidea</taxon>
        <taxon>Drosophilidae</taxon>
        <taxon>Drosophila</taxon>
        <taxon>Hawaiian Drosophila</taxon>
    </lineage>
</organism>
<comment type="catalytic activity">
    <reaction evidence="5">
        <text>a 1,2-diacyl-sn-glycerol + H2O = a 2-acylglycerol + a fatty acid + H(+)</text>
        <dbReference type="Rhea" id="RHEA:33275"/>
        <dbReference type="ChEBI" id="CHEBI:15377"/>
        <dbReference type="ChEBI" id="CHEBI:15378"/>
        <dbReference type="ChEBI" id="CHEBI:17389"/>
        <dbReference type="ChEBI" id="CHEBI:17815"/>
        <dbReference type="ChEBI" id="CHEBI:28868"/>
        <dbReference type="EC" id="3.1.1.116"/>
    </reaction>
</comment>
<evidence type="ECO:0000256" key="10">
    <source>
        <dbReference type="ARBA" id="ARBA00048513"/>
    </source>
</evidence>
<dbReference type="Gene3D" id="3.40.50.1820">
    <property type="entry name" value="alpha/beta hydrolase"/>
    <property type="match status" value="1"/>
</dbReference>
<dbReference type="STRING" id="7222.B4JMV8"/>
<dbReference type="Proteomes" id="UP000001070">
    <property type="component" value="Unassembled WGS sequence"/>
</dbReference>
<dbReference type="eggNOG" id="KOG2382">
    <property type="taxonomic scope" value="Eukaryota"/>
</dbReference>
<comment type="catalytic activity">
    <reaction evidence="11">
        <text>1-octadecanoyl-2-(5Z,8Z,11Z,14Z-eicosatetraenoyl)-sn-glycerol + H2O = 2-(5Z,8Z,11Z,14Z-eicosatetraenoyl)-glycerol + octadecanoate + H(+)</text>
        <dbReference type="Rhea" id="RHEA:38507"/>
        <dbReference type="ChEBI" id="CHEBI:15377"/>
        <dbReference type="ChEBI" id="CHEBI:15378"/>
        <dbReference type="ChEBI" id="CHEBI:25629"/>
        <dbReference type="ChEBI" id="CHEBI:52392"/>
        <dbReference type="ChEBI" id="CHEBI:75728"/>
    </reaction>
</comment>
<keyword evidence="2" id="KW-0378">Hydrolase</keyword>
<dbReference type="InterPro" id="IPR029058">
    <property type="entry name" value="AB_hydrolase_fold"/>
</dbReference>
<comment type="catalytic activity">
    <reaction evidence="8">
        <text>1-octadecanoyl-2-(4Z,7Z,10Z,13Z,16Z,19Z-docosahexaenoyl)-sn-glycerol + H2O = 2-(4Z,7Z,10Z,13Z,16Z,19Z-docosahexaenoyl)-glycerol + octadecanoate + H(+)</text>
        <dbReference type="Rhea" id="RHEA:77107"/>
        <dbReference type="ChEBI" id="CHEBI:15377"/>
        <dbReference type="ChEBI" id="CHEBI:15378"/>
        <dbReference type="ChEBI" id="CHEBI:25629"/>
        <dbReference type="ChEBI" id="CHEBI:77129"/>
        <dbReference type="ChEBI" id="CHEBI:186738"/>
    </reaction>
</comment>
<evidence type="ECO:0000256" key="11">
    <source>
        <dbReference type="ARBA" id="ARBA00048919"/>
    </source>
</evidence>
<dbReference type="KEGG" id="dgr:6565686"/>
<dbReference type="SUPFAM" id="SSF53474">
    <property type="entry name" value="alpha/beta-Hydrolases"/>
    <property type="match status" value="1"/>
</dbReference>
<evidence type="ECO:0000259" key="12">
    <source>
        <dbReference type="Pfam" id="PF00561"/>
    </source>
</evidence>
<dbReference type="EMBL" id="CH916371">
    <property type="protein sequence ID" value="EDV92051.1"/>
    <property type="molecule type" value="Genomic_DNA"/>
</dbReference>
<dbReference type="PRINTS" id="PR00111">
    <property type="entry name" value="ABHYDROLASE"/>
</dbReference>
<evidence type="ECO:0000256" key="4">
    <source>
        <dbReference type="ARBA" id="ARBA00042703"/>
    </source>
</evidence>
<comment type="catalytic activity">
    <reaction evidence="10">
        <text>1-octadecanoyl-2-(9Z-octadecenoyl)-sn-glycerol + H2O = 2-(9Z-octadecenoyl)-glycerol + octadecanoate + H(+)</text>
        <dbReference type="Rhea" id="RHEA:77103"/>
        <dbReference type="ChEBI" id="CHEBI:15377"/>
        <dbReference type="ChEBI" id="CHEBI:15378"/>
        <dbReference type="ChEBI" id="CHEBI:25629"/>
        <dbReference type="ChEBI" id="CHEBI:73990"/>
        <dbReference type="ChEBI" id="CHEBI:75468"/>
    </reaction>
</comment>
<reference evidence="13 14" key="1">
    <citation type="journal article" date="2007" name="Nature">
        <title>Evolution of genes and genomes on the Drosophila phylogeny.</title>
        <authorList>
            <consortium name="Drosophila 12 Genomes Consortium"/>
            <person name="Clark A.G."/>
            <person name="Eisen M.B."/>
            <person name="Smith D.R."/>
            <person name="Bergman C.M."/>
            <person name="Oliver B."/>
            <person name="Markow T.A."/>
            <person name="Kaufman T.C."/>
            <person name="Kellis M."/>
            <person name="Gelbart W."/>
            <person name="Iyer V.N."/>
            <person name="Pollard D.A."/>
            <person name="Sackton T.B."/>
            <person name="Larracuente A.M."/>
            <person name="Singh N.D."/>
            <person name="Abad J.P."/>
            <person name="Abt D.N."/>
            <person name="Adryan B."/>
            <person name="Aguade M."/>
            <person name="Akashi H."/>
            <person name="Anderson W.W."/>
            <person name="Aquadro C.F."/>
            <person name="Ardell D.H."/>
            <person name="Arguello R."/>
            <person name="Artieri C.G."/>
            <person name="Barbash D.A."/>
            <person name="Barker D."/>
            <person name="Barsanti P."/>
            <person name="Batterham P."/>
            <person name="Batzoglou S."/>
            <person name="Begun D."/>
            <person name="Bhutkar A."/>
            <person name="Blanco E."/>
            <person name="Bosak S.A."/>
            <person name="Bradley R.K."/>
            <person name="Brand A.D."/>
            <person name="Brent M.R."/>
            <person name="Brooks A.N."/>
            <person name="Brown R.H."/>
            <person name="Butlin R.K."/>
            <person name="Caggese C."/>
            <person name="Calvi B.R."/>
            <person name="Bernardo de Carvalho A."/>
            <person name="Caspi A."/>
            <person name="Castrezana S."/>
            <person name="Celniker S.E."/>
            <person name="Chang J.L."/>
            <person name="Chapple C."/>
            <person name="Chatterji S."/>
            <person name="Chinwalla A."/>
            <person name="Civetta A."/>
            <person name="Clifton S.W."/>
            <person name="Comeron J.M."/>
            <person name="Costello J.C."/>
            <person name="Coyne J.A."/>
            <person name="Daub J."/>
            <person name="David R.G."/>
            <person name="Delcher A.L."/>
            <person name="Delehaunty K."/>
            <person name="Do C.B."/>
            <person name="Ebling H."/>
            <person name="Edwards K."/>
            <person name="Eickbush T."/>
            <person name="Evans J.D."/>
            <person name="Filipski A."/>
            <person name="Findeiss S."/>
            <person name="Freyhult E."/>
            <person name="Fulton L."/>
            <person name="Fulton R."/>
            <person name="Garcia A.C."/>
            <person name="Gardiner A."/>
            <person name="Garfield D.A."/>
            <person name="Garvin B.E."/>
            <person name="Gibson G."/>
            <person name="Gilbert D."/>
            <person name="Gnerre S."/>
            <person name="Godfrey J."/>
            <person name="Good R."/>
            <person name="Gotea V."/>
            <person name="Gravely B."/>
            <person name="Greenberg A.J."/>
            <person name="Griffiths-Jones S."/>
            <person name="Gross S."/>
            <person name="Guigo R."/>
            <person name="Gustafson E.A."/>
            <person name="Haerty W."/>
            <person name="Hahn M.W."/>
            <person name="Halligan D.L."/>
            <person name="Halpern A.L."/>
            <person name="Halter G.M."/>
            <person name="Han M.V."/>
            <person name="Heger A."/>
            <person name="Hillier L."/>
            <person name="Hinrichs A.S."/>
            <person name="Holmes I."/>
            <person name="Hoskins R.A."/>
            <person name="Hubisz M.J."/>
            <person name="Hultmark D."/>
            <person name="Huntley M.A."/>
            <person name="Jaffe D.B."/>
            <person name="Jagadeeshan S."/>
            <person name="Jeck W.R."/>
            <person name="Johnson J."/>
            <person name="Jones C.D."/>
            <person name="Jordan W.C."/>
            <person name="Karpen G.H."/>
            <person name="Kataoka E."/>
            <person name="Keightley P.D."/>
            <person name="Kheradpour P."/>
            <person name="Kirkness E.F."/>
            <person name="Koerich L.B."/>
            <person name="Kristiansen K."/>
            <person name="Kudrna D."/>
            <person name="Kulathinal R.J."/>
            <person name="Kumar S."/>
            <person name="Kwok R."/>
            <person name="Lander E."/>
            <person name="Langley C.H."/>
            <person name="Lapoint R."/>
            <person name="Lazzaro B.P."/>
            <person name="Lee S.J."/>
            <person name="Levesque L."/>
            <person name="Li R."/>
            <person name="Lin C.F."/>
            <person name="Lin M.F."/>
            <person name="Lindblad-Toh K."/>
            <person name="Llopart A."/>
            <person name="Long M."/>
            <person name="Low L."/>
            <person name="Lozovsky E."/>
            <person name="Lu J."/>
            <person name="Luo M."/>
            <person name="Machado C.A."/>
            <person name="Makalowski W."/>
            <person name="Marzo M."/>
            <person name="Matsuda M."/>
            <person name="Matzkin L."/>
            <person name="McAllister B."/>
            <person name="McBride C.S."/>
            <person name="McKernan B."/>
            <person name="McKernan K."/>
            <person name="Mendez-Lago M."/>
            <person name="Minx P."/>
            <person name="Mollenhauer M.U."/>
            <person name="Montooth K."/>
            <person name="Mount S.M."/>
            <person name="Mu X."/>
            <person name="Myers E."/>
            <person name="Negre B."/>
            <person name="Newfeld S."/>
            <person name="Nielsen R."/>
            <person name="Noor M.A."/>
            <person name="O'Grady P."/>
            <person name="Pachter L."/>
            <person name="Papaceit M."/>
            <person name="Parisi M.J."/>
            <person name="Parisi M."/>
            <person name="Parts L."/>
            <person name="Pedersen J.S."/>
            <person name="Pesole G."/>
            <person name="Phillippy A.M."/>
            <person name="Ponting C.P."/>
            <person name="Pop M."/>
            <person name="Porcelli D."/>
            <person name="Powell J.R."/>
            <person name="Prohaska S."/>
            <person name="Pruitt K."/>
            <person name="Puig M."/>
            <person name="Quesneville H."/>
            <person name="Ram K.R."/>
            <person name="Rand D."/>
            <person name="Rasmussen M.D."/>
            <person name="Reed L.K."/>
            <person name="Reenan R."/>
            <person name="Reily A."/>
            <person name="Remington K.A."/>
            <person name="Rieger T.T."/>
            <person name="Ritchie M.G."/>
            <person name="Robin C."/>
            <person name="Rogers Y.H."/>
            <person name="Rohde C."/>
            <person name="Rozas J."/>
            <person name="Rubenfield M.J."/>
            <person name="Ruiz A."/>
            <person name="Russo S."/>
            <person name="Salzberg S.L."/>
            <person name="Sanchez-Gracia A."/>
            <person name="Saranga D.J."/>
            <person name="Sato H."/>
            <person name="Schaeffer S.W."/>
            <person name="Schatz M.C."/>
            <person name="Schlenke T."/>
            <person name="Schwartz R."/>
            <person name="Segarra C."/>
            <person name="Singh R.S."/>
            <person name="Sirot L."/>
            <person name="Sirota M."/>
            <person name="Sisneros N.B."/>
            <person name="Smith C.D."/>
            <person name="Smith T.F."/>
            <person name="Spieth J."/>
            <person name="Stage D.E."/>
            <person name="Stark A."/>
            <person name="Stephan W."/>
            <person name="Strausberg R.L."/>
            <person name="Strempel S."/>
            <person name="Sturgill D."/>
            <person name="Sutton G."/>
            <person name="Sutton G.G."/>
            <person name="Tao W."/>
            <person name="Teichmann S."/>
            <person name="Tobari Y.N."/>
            <person name="Tomimura Y."/>
            <person name="Tsolas J.M."/>
            <person name="Valente V.L."/>
            <person name="Venter E."/>
            <person name="Venter J.C."/>
            <person name="Vicario S."/>
            <person name="Vieira F.G."/>
            <person name="Vilella A.J."/>
            <person name="Villasante A."/>
            <person name="Walenz B."/>
            <person name="Wang J."/>
            <person name="Wasserman M."/>
            <person name="Watts T."/>
            <person name="Wilson D."/>
            <person name="Wilson R.K."/>
            <person name="Wing R.A."/>
            <person name="Wolfner M.F."/>
            <person name="Wong A."/>
            <person name="Wong G.K."/>
            <person name="Wu C.I."/>
            <person name="Wu G."/>
            <person name="Yamamoto D."/>
            <person name="Yang H.P."/>
            <person name="Yang S.P."/>
            <person name="Yorke J.A."/>
            <person name="Yoshida K."/>
            <person name="Zdobnov E."/>
            <person name="Zhang P."/>
            <person name="Zhang Y."/>
            <person name="Zimin A.V."/>
            <person name="Baldwin J."/>
            <person name="Abdouelleil A."/>
            <person name="Abdulkadir J."/>
            <person name="Abebe A."/>
            <person name="Abera B."/>
            <person name="Abreu J."/>
            <person name="Acer S.C."/>
            <person name="Aftuck L."/>
            <person name="Alexander A."/>
            <person name="An P."/>
            <person name="Anderson E."/>
            <person name="Anderson S."/>
            <person name="Arachi H."/>
            <person name="Azer M."/>
            <person name="Bachantsang P."/>
            <person name="Barry A."/>
            <person name="Bayul T."/>
            <person name="Berlin A."/>
            <person name="Bessette D."/>
            <person name="Bloom T."/>
            <person name="Blye J."/>
            <person name="Boguslavskiy L."/>
            <person name="Bonnet C."/>
            <person name="Boukhgalter B."/>
            <person name="Bourzgui I."/>
            <person name="Brown A."/>
            <person name="Cahill P."/>
            <person name="Channer S."/>
            <person name="Cheshatsang Y."/>
            <person name="Chuda L."/>
            <person name="Citroen M."/>
            <person name="Collymore A."/>
            <person name="Cooke P."/>
            <person name="Costello M."/>
            <person name="D'Aco K."/>
            <person name="Daza R."/>
            <person name="De Haan G."/>
            <person name="DeGray S."/>
            <person name="DeMaso C."/>
            <person name="Dhargay N."/>
            <person name="Dooley K."/>
            <person name="Dooley E."/>
            <person name="Doricent M."/>
            <person name="Dorje P."/>
            <person name="Dorjee K."/>
            <person name="Dupes A."/>
            <person name="Elong R."/>
            <person name="Falk J."/>
            <person name="Farina A."/>
            <person name="Faro S."/>
            <person name="Ferguson D."/>
            <person name="Fisher S."/>
            <person name="Foley C.D."/>
            <person name="Franke A."/>
            <person name="Friedrich D."/>
            <person name="Gadbois L."/>
            <person name="Gearin G."/>
            <person name="Gearin C.R."/>
            <person name="Giannoukos G."/>
            <person name="Goode T."/>
            <person name="Graham J."/>
            <person name="Grandbois E."/>
            <person name="Grewal S."/>
            <person name="Gyaltsen K."/>
            <person name="Hafez N."/>
            <person name="Hagos B."/>
            <person name="Hall J."/>
            <person name="Henson C."/>
            <person name="Hollinger A."/>
            <person name="Honan T."/>
            <person name="Huard M.D."/>
            <person name="Hughes L."/>
            <person name="Hurhula B."/>
            <person name="Husby M.E."/>
            <person name="Kamat A."/>
            <person name="Kanga B."/>
            <person name="Kashin S."/>
            <person name="Khazanovich D."/>
            <person name="Kisner P."/>
            <person name="Lance K."/>
            <person name="Lara M."/>
            <person name="Lee W."/>
            <person name="Lennon N."/>
            <person name="Letendre F."/>
            <person name="LeVine R."/>
            <person name="Lipovsky A."/>
            <person name="Liu X."/>
            <person name="Liu J."/>
            <person name="Liu S."/>
            <person name="Lokyitsang T."/>
            <person name="Lokyitsang Y."/>
            <person name="Lubonja R."/>
            <person name="Lui A."/>
            <person name="MacDonald P."/>
            <person name="Magnisalis V."/>
            <person name="Maru K."/>
            <person name="Matthews C."/>
            <person name="McCusker W."/>
            <person name="McDonough S."/>
            <person name="Mehta T."/>
            <person name="Meldrim J."/>
            <person name="Meneus L."/>
            <person name="Mihai O."/>
            <person name="Mihalev A."/>
            <person name="Mihova T."/>
            <person name="Mittelman R."/>
            <person name="Mlenga V."/>
            <person name="Montmayeur A."/>
            <person name="Mulrain L."/>
            <person name="Navidi A."/>
            <person name="Naylor J."/>
            <person name="Negash T."/>
            <person name="Nguyen T."/>
            <person name="Nguyen N."/>
            <person name="Nicol R."/>
            <person name="Norbu C."/>
            <person name="Norbu N."/>
            <person name="Novod N."/>
            <person name="O'Neill B."/>
            <person name="Osman S."/>
            <person name="Markiewicz E."/>
            <person name="Oyono O.L."/>
            <person name="Patti C."/>
            <person name="Phunkhang P."/>
            <person name="Pierre F."/>
            <person name="Priest M."/>
            <person name="Raghuraman S."/>
            <person name="Rege F."/>
            <person name="Reyes R."/>
            <person name="Rise C."/>
            <person name="Rogov P."/>
            <person name="Ross K."/>
            <person name="Ryan E."/>
            <person name="Settipalli S."/>
            <person name="Shea T."/>
            <person name="Sherpa N."/>
            <person name="Shi L."/>
            <person name="Shih D."/>
            <person name="Sparrow T."/>
            <person name="Spaulding J."/>
            <person name="Stalker J."/>
            <person name="Stange-Thomann N."/>
            <person name="Stavropoulos S."/>
            <person name="Stone C."/>
            <person name="Strader C."/>
            <person name="Tesfaye S."/>
            <person name="Thomson T."/>
            <person name="Thoulutsang Y."/>
            <person name="Thoulutsang D."/>
            <person name="Topham K."/>
            <person name="Topping I."/>
            <person name="Tsamla T."/>
            <person name="Vassiliev H."/>
            <person name="Vo A."/>
            <person name="Wangchuk T."/>
            <person name="Wangdi T."/>
            <person name="Weiand M."/>
            <person name="Wilkinson J."/>
            <person name="Wilson A."/>
            <person name="Yadav S."/>
            <person name="Young G."/>
            <person name="Yu Q."/>
            <person name="Zembek L."/>
            <person name="Zhong D."/>
            <person name="Zimmer A."/>
            <person name="Zwirko Z."/>
            <person name="Jaffe D.B."/>
            <person name="Alvarez P."/>
            <person name="Brockman W."/>
            <person name="Butler J."/>
            <person name="Chin C."/>
            <person name="Gnerre S."/>
            <person name="Grabherr M."/>
            <person name="Kleber M."/>
            <person name="Mauceli E."/>
            <person name="MacCallum I."/>
        </authorList>
    </citation>
    <scope>NUCLEOTIDE SEQUENCE [LARGE SCALE GENOMIC DNA]</scope>
    <source>
        <strain evidence="14">Tucson 15287-2541.00</strain>
    </source>
</reference>
<comment type="similarity">
    <text evidence="1">Belongs to the AB hydrolase superfamily.</text>
</comment>
<dbReference type="GO" id="GO:0106435">
    <property type="term" value="F:carboxylesterase activity"/>
    <property type="evidence" value="ECO:0007669"/>
    <property type="project" value="EnsemblMetazoa"/>
</dbReference>
<evidence type="ECO:0000256" key="7">
    <source>
        <dbReference type="ARBA" id="ARBA00044064"/>
    </source>
</evidence>
<name>B4JMV8_DROGR</name>
<protein>
    <recommendedName>
        <fullName evidence="7">sn-1-specific diacylglycerol lipase ABHD11</fullName>
        <ecNumber evidence="3">3.1.1.116</ecNumber>
    </recommendedName>
    <alternativeName>
        <fullName evidence="4">Alpha/beta hydrolase domain-containing protein 11</fullName>
    </alternativeName>
</protein>
<evidence type="ECO:0000256" key="9">
    <source>
        <dbReference type="ARBA" id="ARBA00048504"/>
    </source>
</evidence>
<comment type="catalytic activity">
    <reaction evidence="6">
        <text>a 1,3-diacyl-sn-glycerol + H2O = a 1-acyl-sn-glycerol + a fatty acid + H(+)</text>
        <dbReference type="Rhea" id="RHEA:38503"/>
        <dbReference type="ChEBI" id="CHEBI:15377"/>
        <dbReference type="ChEBI" id="CHEBI:15378"/>
        <dbReference type="ChEBI" id="CHEBI:28868"/>
        <dbReference type="ChEBI" id="CHEBI:64683"/>
        <dbReference type="ChEBI" id="CHEBI:77272"/>
    </reaction>
</comment>
<proteinExistence type="inferred from homology"/>
<dbReference type="OMA" id="LITMHGL"/>